<feature type="domain" description="B12-binding" evidence="1">
    <location>
        <begin position="11"/>
        <end position="152"/>
    </location>
</feature>
<accession>A0A9X2G6H4</accession>
<organism evidence="2 3">
    <name type="scientific">Nonomuraea thailandensis</name>
    <dbReference type="NCBI Taxonomy" id="1188745"/>
    <lineage>
        <taxon>Bacteria</taxon>
        <taxon>Bacillati</taxon>
        <taxon>Actinomycetota</taxon>
        <taxon>Actinomycetes</taxon>
        <taxon>Streptosporangiales</taxon>
        <taxon>Streptosporangiaceae</taxon>
        <taxon>Nonomuraea</taxon>
    </lineage>
</organism>
<dbReference type="RefSeq" id="WP_253740032.1">
    <property type="nucleotide sequence ID" value="NZ_BAABKA010000020.1"/>
</dbReference>
<dbReference type="EMBL" id="JAMZEB010000001">
    <property type="protein sequence ID" value="MCP2353474.1"/>
    <property type="molecule type" value="Genomic_DNA"/>
</dbReference>
<evidence type="ECO:0000259" key="1">
    <source>
        <dbReference type="PROSITE" id="PS51332"/>
    </source>
</evidence>
<name>A0A9X2G6H4_9ACTN</name>
<dbReference type="AlphaFoldDB" id="A0A9X2G6H4"/>
<dbReference type="EC" id="5.4.99.1" evidence="2"/>
<dbReference type="PROSITE" id="PS51332">
    <property type="entry name" value="B12_BINDING"/>
    <property type="match status" value="1"/>
</dbReference>
<dbReference type="InterPro" id="IPR036724">
    <property type="entry name" value="Cobalamin-bd_sf"/>
</dbReference>
<dbReference type="SUPFAM" id="SSF52242">
    <property type="entry name" value="Cobalamin (vitamin B12)-binding domain"/>
    <property type="match status" value="1"/>
</dbReference>
<dbReference type="GO" id="GO:0050097">
    <property type="term" value="F:methylaspartate mutase activity"/>
    <property type="evidence" value="ECO:0007669"/>
    <property type="project" value="UniProtKB-EC"/>
</dbReference>
<sequence length="154" mass="16140">MHGIEAPESPRLTVVLAGTSSDSHTWNLIFLQLLLAEQGCGVVNLGPCPSDRMIVAECLRVTPDLIVLSSVNGHGRVDGARVVRLLRRLPAMEVVPIVIGGKLDIAGTAGTPPAGQVEADGLTAAGFTAVFGDQDEDVRRFTRFVASVPARACA</sequence>
<dbReference type="InterPro" id="IPR006158">
    <property type="entry name" value="Cobalamin-bd"/>
</dbReference>
<keyword evidence="3" id="KW-1185">Reference proteome</keyword>
<dbReference type="CDD" id="cd02065">
    <property type="entry name" value="B12-binding_like"/>
    <property type="match status" value="1"/>
</dbReference>
<reference evidence="2" key="1">
    <citation type="submission" date="2022-06" db="EMBL/GenBank/DDBJ databases">
        <title>Sequencing the genomes of 1000 actinobacteria strains.</title>
        <authorList>
            <person name="Klenk H.-P."/>
        </authorList>
    </citation>
    <scope>NUCLEOTIDE SEQUENCE</scope>
    <source>
        <strain evidence="2">DSM 46694</strain>
    </source>
</reference>
<gene>
    <name evidence="2" type="ORF">HD597_000494</name>
</gene>
<evidence type="ECO:0000313" key="2">
    <source>
        <dbReference type="EMBL" id="MCP2353474.1"/>
    </source>
</evidence>
<dbReference type="Gene3D" id="3.40.50.280">
    <property type="entry name" value="Cobalamin-binding domain"/>
    <property type="match status" value="1"/>
</dbReference>
<keyword evidence="2" id="KW-0413">Isomerase</keyword>
<protein>
    <submittedName>
        <fullName evidence="2">Methylaspartate mutase sigma subunit</fullName>
        <ecNumber evidence="2">5.4.99.1</ecNumber>
    </submittedName>
</protein>
<dbReference type="GO" id="GO:0031419">
    <property type="term" value="F:cobalamin binding"/>
    <property type="evidence" value="ECO:0007669"/>
    <property type="project" value="InterPro"/>
</dbReference>
<dbReference type="Proteomes" id="UP001139648">
    <property type="component" value="Unassembled WGS sequence"/>
</dbReference>
<proteinExistence type="predicted"/>
<dbReference type="GO" id="GO:0046872">
    <property type="term" value="F:metal ion binding"/>
    <property type="evidence" value="ECO:0007669"/>
    <property type="project" value="InterPro"/>
</dbReference>
<evidence type="ECO:0000313" key="3">
    <source>
        <dbReference type="Proteomes" id="UP001139648"/>
    </source>
</evidence>
<comment type="caution">
    <text evidence="2">The sequence shown here is derived from an EMBL/GenBank/DDBJ whole genome shotgun (WGS) entry which is preliminary data.</text>
</comment>